<keyword evidence="4" id="KW-1185">Reference proteome</keyword>
<proteinExistence type="predicted"/>
<dbReference type="Proteomes" id="UP000621455">
    <property type="component" value="Unassembled WGS sequence"/>
</dbReference>
<dbReference type="Pfam" id="PF07589">
    <property type="entry name" value="PEP-CTERM"/>
    <property type="match status" value="1"/>
</dbReference>
<name>A0ABX0NGE6_9BURK</name>
<protein>
    <submittedName>
        <fullName evidence="3">PEP-CTERM sorting domain-containing protein</fullName>
    </submittedName>
</protein>
<gene>
    <name evidence="3" type="ORF">F2P44_10495</name>
</gene>
<evidence type="ECO:0000313" key="3">
    <source>
        <dbReference type="EMBL" id="NHZ79705.1"/>
    </source>
</evidence>
<organism evidence="3 4">
    <name type="scientific">Massilia frigida</name>
    <dbReference type="NCBI Taxonomy" id="2609281"/>
    <lineage>
        <taxon>Bacteria</taxon>
        <taxon>Pseudomonadati</taxon>
        <taxon>Pseudomonadota</taxon>
        <taxon>Betaproteobacteria</taxon>
        <taxon>Burkholderiales</taxon>
        <taxon>Oxalobacteraceae</taxon>
        <taxon>Telluria group</taxon>
        <taxon>Massilia</taxon>
    </lineage>
</organism>
<evidence type="ECO:0000256" key="1">
    <source>
        <dbReference type="SAM" id="SignalP"/>
    </source>
</evidence>
<feature type="signal peptide" evidence="1">
    <location>
        <begin position="1"/>
        <end position="22"/>
    </location>
</feature>
<accession>A0ABX0NGE6</accession>
<evidence type="ECO:0000313" key="4">
    <source>
        <dbReference type="Proteomes" id="UP000621455"/>
    </source>
</evidence>
<sequence>MTTKIILETLAVVALTAGQTHAAPLPLQHSTISAAYNGSADGMLGLDQLFAPVPGSNVTAIDPGGANGVEFLSADFLFGIDFAEDGVMTVFNNGPVAAGAYSMRFDFGASLAAPLTRFTLIDSSAVGGIPVLNLIDGHTISLDLSALDWGAGFTSFSARLDAAPSPVPEPASVTLMLAGLASIVFARRRASTAQ</sequence>
<feature type="domain" description="Ice-binding protein C-terminal" evidence="2">
    <location>
        <begin position="166"/>
        <end position="189"/>
    </location>
</feature>
<evidence type="ECO:0000259" key="2">
    <source>
        <dbReference type="Pfam" id="PF07589"/>
    </source>
</evidence>
<dbReference type="NCBIfam" id="TIGR02595">
    <property type="entry name" value="PEP_CTERM"/>
    <property type="match status" value="1"/>
</dbReference>
<comment type="caution">
    <text evidence="3">The sequence shown here is derived from an EMBL/GenBank/DDBJ whole genome shotgun (WGS) entry which is preliminary data.</text>
</comment>
<reference evidence="3 4" key="1">
    <citation type="submission" date="2019-10" db="EMBL/GenBank/DDBJ databases">
        <title>Taxonomy of Antarctic Massilia spp.: description of Massilia rubra sp. nov., Massilia aquatica sp. nov., Massilia mucilaginosa sp. nov., Massilia frigida sp. nov. isolated from streams, lakes and regoliths.</title>
        <authorList>
            <person name="Holochova P."/>
            <person name="Sedlacek I."/>
            <person name="Kralova S."/>
            <person name="Maslanova I."/>
            <person name="Busse H.-J."/>
            <person name="Stankova E."/>
            <person name="Vrbovska V."/>
            <person name="Kovarovic V."/>
            <person name="Bartak M."/>
            <person name="Svec P."/>
            <person name="Pantucek R."/>
        </authorList>
    </citation>
    <scope>NUCLEOTIDE SEQUENCE [LARGE SCALE GENOMIC DNA]</scope>
    <source>
        <strain evidence="3 4">CCM 8695</strain>
    </source>
</reference>
<keyword evidence="1" id="KW-0732">Signal</keyword>
<dbReference type="EMBL" id="WHJG01000008">
    <property type="protein sequence ID" value="NHZ79705.1"/>
    <property type="molecule type" value="Genomic_DNA"/>
</dbReference>
<dbReference type="InterPro" id="IPR013424">
    <property type="entry name" value="Ice-binding_C"/>
</dbReference>
<feature type="chain" id="PRO_5045814025" evidence="1">
    <location>
        <begin position="23"/>
        <end position="194"/>
    </location>
</feature>